<sequence length="48" mass="5563">MDFNNLNDEKEPAVVSVYLGVDWDEQPFDVIADDFGDFLLELIKDELE</sequence>
<gene>
    <name evidence="1" type="ORF">RCG21_16645</name>
</gene>
<dbReference type="InterPro" id="IPR037883">
    <property type="entry name" value="Knr4/Smi1-like_sf"/>
</dbReference>
<evidence type="ECO:0000313" key="2">
    <source>
        <dbReference type="Proteomes" id="UP001178888"/>
    </source>
</evidence>
<comment type="caution">
    <text evidence="1">The sequence shown here is derived from an EMBL/GenBank/DDBJ whole genome shotgun (WGS) entry which is preliminary data.</text>
</comment>
<keyword evidence="2" id="KW-1185">Reference proteome</keyword>
<accession>A0AA90R804</accession>
<proteinExistence type="predicted"/>
<dbReference type="SUPFAM" id="SSF160631">
    <property type="entry name" value="SMI1/KNR4-like"/>
    <property type="match status" value="1"/>
</dbReference>
<dbReference type="Gene3D" id="3.40.1580.10">
    <property type="entry name" value="SMI1/KNR4-like"/>
    <property type="match status" value="1"/>
</dbReference>
<dbReference type="Proteomes" id="UP001178888">
    <property type="component" value="Unassembled WGS sequence"/>
</dbReference>
<evidence type="ECO:0000313" key="1">
    <source>
        <dbReference type="EMBL" id="MDQ6597966.1"/>
    </source>
</evidence>
<protein>
    <recommendedName>
        <fullName evidence="3">Knr4/Smi1-like domain-containing protein</fullName>
    </recommendedName>
</protein>
<dbReference type="RefSeq" id="WP_235824990.1">
    <property type="nucleotide sequence ID" value="NZ_JAVGVR010000001.1"/>
</dbReference>
<reference evidence="1" key="1">
    <citation type="submission" date="2023-08" db="EMBL/GenBank/DDBJ databases">
        <title>Nitrogen cycling bacteria in agricultural field soils.</title>
        <authorList>
            <person name="Jang J."/>
        </authorList>
    </citation>
    <scope>NUCLEOTIDE SEQUENCE</scope>
    <source>
        <strain evidence="1">PS3-36</strain>
    </source>
</reference>
<evidence type="ECO:0008006" key="3">
    <source>
        <dbReference type="Google" id="ProtNLM"/>
    </source>
</evidence>
<organism evidence="1 2">
    <name type="scientific">Bacillus salipaludis</name>
    <dbReference type="NCBI Taxonomy" id="2547811"/>
    <lineage>
        <taxon>Bacteria</taxon>
        <taxon>Bacillati</taxon>
        <taxon>Bacillota</taxon>
        <taxon>Bacilli</taxon>
        <taxon>Bacillales</taxon>
        <taxon>Bacillaceae</taxon>
        <taxon>Bacillus</taxon>
    </lineage>
</organism>
<name>A0AA90R804_9BACI</name>
<dbReference type="EMBL" id="JAVGVR010000001">
    <property type="protein sequence ID" value="MDQ6597966.1"/>
    <property type="molecule type" value="Genomic_DNA"/>
</dbReference>
<dbReference type="AlphaFoldDB" id="A0AA90R804"/>